<dbReference type="GO" id="GO:0032196">
    <property type="term" value="P:transposition"/>
    <property type="evidence" value="ECO:0007669"/>
    <property type="project" value="InterPro"/>
</dbReference>
<sequence length="391" mass="45275">MQQEEEGRGADEEEYVANVDGDGGSGEGDGCEDREECEDGDDGDAEEEEEEDEEEDTAAQTVFRFRGNNVMTPAATNPANRRLIRPHGDWQWDDICWEGKNRLRPVNATLGTLCRFHYPGMVTVGGVLQPALKWEHYKLQSDDQGVTTAARVWNDFWERYRLPEEEEQCLQDRARSVFDKAATKVVRDMMSNARIQCVCLYYKKIKLQHMNKKLGASEIYLREDEYLEADISGLPWLRKCPDAWRALCAYWASPSFVEKSRMKRANRQAGPRVTQRYGADGHLRLARRMVRVYYSICLLCAYLQYHNFFFIRRHKVGWHQAILKHTFEATTAQILHSQICFAVTMPRRLWRDMAMKWCHVMGRSMIGGRVMWMSVHYTQAGEGRNMAGLAC</sequence>
<dbReference type="PANTHER" id="PTHR33157">
    <property type="entry name" value="AUTONOMOUS TRANSPOSABLE ELEMENT EN-1 MOSAIC PROTEIN-RELATED"/>
    <property type="match status" value="1"/>
</dbReference>
<proteinExistence type="predicted"/>
<dbReference type="EMBL" id="CM008052">
    <property type="protein sequence ID" value="PVH35067.1"/>
    <property type="molecule type" value="Genomic_DNA"/>
</dbReference>
<protein>
    <submittedName>
        <fullName evidence="2">Uncharacterized protein</fullName>
    </submittedName>
</protein>
<accession>A0A2T8IBM3</accession>
<feature type="compositionally biased region" description="Acidic residues" evidence="1">
    <location>
        <begin position="29"/>
        <end position="57"/>
    </location>
</feature>
<dbReference type="PANTHER" id="PTHR33157:SF14">
    <property type="entry name" value="AUTONOMOUS TRANSPOSABLE ELEMENT EN-1 MOSAIC PROTEIN"/>
    <property type="match status" value="1"/>
</dbReference>
<dbReference type="Gramene" id="PVH35067">
    <property type="protein sequence ID" value="PVH35067"/>
    <property type="gene ID" value="PAHAL_7G097800"/>
</dbReference>
<organism evidence="2">
    <name type="scientific">Panicum hallii</name>
    <dbReference type="NCBI Taxonomy" id="206008"/>
    <lineage>
        <taxon>Eukaryota</taxon>
        <taxon>Viridiplantae</taxon>
        <taxon>Streptophyta</taxon>
        <taxon>Embryophyta</taxon>
        <taxon>Tracheophyta</taxon>
        <taxon>Spermatophyta</taxon>
        <taxon>Magnoliopsida</taxon>
        <taxon>Liliopsida</taxon>
        <taxon>Poales</taxon>
        <taxon>Poaceae</taxon>
        <taxon>PACMAD clade</taxon>
        <taxon>Panicoideae</taxon>
        <taxon>Panicodae</taxon>
        <taxon>Paniceae</taxon>
        <taxon>Panicinae</taxon>
        <taxon>Panicum</taxon>
        <taxon>Panicum sect. Panicum</taxon>
    </lineage>
</organism>
<feature type="region of interest" description="Disordered" evidence="1">
    <location>
        <begin position="1"/>
        <end position="58"/>
    </location>
</feature>
<dbReference type="InterPro" id="IPR039266">
    <property type="entry name" value="EN-1/SPM"/>
</dbReference>
<reference evidence="2" key="1">
    <citation type="submission" date="2018-04" db="EMBL/GenBank/DDBJ databases">
        <title>WGS assembly of Panicum hallii.</title>
        <authorList>
            <person name="Lovell J."/>
            <person name="Jenkins J."/>
            <person name="Lowry D."/>
            <person name="Mamidi S."/>
            <person name="Sreedasyam A."/>
            <person name="Weng X."/>
            <person name="Barry K."/>
            <person name="Bonette J."/>
            <person name="Campitelli B."/>
            <person name="Daum C."/>
            <person name="Gordon S."/>
            <person name="Gould B."/>
            <person name="Lipzen A."/>
            <person name="Macqueen A."/>
            <person name="Palacio-Mejia J."/>
            <person name="Plott C."/>
            <person name="Shakirov E."/>
            <person name="Shu S."/>
            <person name="Yoshinaga Y."/>
            <person name="Zane M."/>
            <person name="Rokhsar D."/>
            <person name="Grimwood J."/>
            <person name="Schmutz J."/>
            <person name="Juenger T."/>
        </authorList>
    </citation>
    <scope>NUCLEOTIDE SEQUENCE [LARGE SCALE GENOMIC DNA]</scope>
    <source>
        <strain evidence="2">FIL2</strain>
    </source>
</reference>
<name>A0A2T8IBM3_9POAL</name>
<feature type="compositionally biased region" description="Basic and acidic residues" evidence="1">
    <location>
        <begin position="1"/>
        <end position="10"/>
    </location>
</feature>
<dbReference type="AlphaFoldDB" id="A0A2T8IBM3"/>
<evidence type="ECO:0000256" key="1">
    <source>
        <dbReference type="SAM" id="MobiDB-lite"/>
    </source>
</evidence>
<gene>
    <name evidence="2" type="ORF">PAHAL_7G097800</name>
</gene>
<evidence type="ECO:0000313" key="2">
    <source>
        <dbReference type="EMBL" id="PVH35067.1"/>
    </source>
</evidence>
<dbReference type="Proteomes" id="UP000243499">
    <property type="component" value="Chromosome 7"/>
</dbReference>